<evidence type="ECO:0000256" key="4">
    <source>
        <dbReference type="ARBA" id="ARBA00022536"/>
    </source>
</evidence>
<evidence type="ECO:0000256" key="9">
    <source>
        <dbReference type="ARBA" id="ARBA00022989"/>
    </source>
</evidence>
<feature type="transmembrane region" description="Helical" evidence="13">
    <location>
        <begin position="331"/>
        <end position="349"/>
    </location>
</feature>
<dbReference type="InterPro" id="IPR057244">
    <property type="entry name" value="GAIN_B"/>
</dbReference>
<dbReference type="PROSITE" id="PS50261">
    <property type="entry name" value="G_PROTEIN_RECEP_F2_4"/>
    <property type="match status" value="1"/>
</dbReference>
<feature type="domain" description="GAIN-B" evidence="14">
    <location>
        <begin position="1"/>
        <end position="143"/>
    </location>
</feature>
<dbReference type="GO" id="GO:0007166">
    <property type="term" value="P:cell surface receptor signaling pathway"/>
    <property type="evidence" value="ECO:0007669"/>
    <property type="project" value="InterPro"/>
</dbReference>
<dbReference type="PRINTS" id="PR00249">
    <property type="entry name" value="GPCRSECRETIN"/>
</dbReference>
<evidence type="ECO:0000256" key="5">
    <source>
        <dbReference type="ARBA" id="ARBA00022692"/>
    </source>
</evidence>
<evidence type="ECO:0000313" key="16">
    <source>
        <dbReference type="Ensembl" id="ENSSPUP00000009063.1"/>
    </source>
</evidence>
<feature type="transmembrane region" description="Helical" evidence="13">
    <location>
        <begin position="355"/>
        <end position="378"/>
    </location>
</feature>
<dbReference type="PANTHER" id="PTHR12011">
    <property type="entry name" value="ADHESION G-PROTEIN COUPLED RECEPTOR"/>
    <property type="match status" value="1"/>
</dbReference>
<organism evidence="16 17">
    <name type="scientific">Sphenodon punctatus</name>
    <name type="common">Tuatara</name>
    <name type="synonym">Hatteria punctata</name>
    <dbReference type="NCBI Taxonomy" id="8508"/>
    <lineage>
        <taxon>Eukaryota</taxon>
        <taxon>Metazoa</taxon>
        <taxon>Chordata</taxon>
        <taxon>Craniata</taxon>
        <taxon>Vertebrata</taxon>
        <taxon>Euteleostomi</taxon>
        <taxon>Lepidosauria</taxon>
        <taxon>Sphenodontia</taxon>
        <taxon>Sphenodontidae</taxon>
        <taxon>Sphenodon</taxon>
    </lineage>
</organism>
<comment type="subcellular location">
    <subcellularLocation>
        <location evidence="1">Cell membrane</location>
        <topology evidence="1">Multi-pass membrane protein</topology>
    </subcellularLocation>
</comment>
<dbReference type="Proteomes" id="UP000694392">
    <property type="component" value="Unplaced"/>
</dbReference>
<feature type="transmembrane region" description="Helical" evidence="13">
    <location>
        <begin position="146"/>
        <end position="171"/>
    </location>
</feature>
<dbReference type="PROSITE" id="PS50221">
    <property type="entry name" value="GAIN_B"/>
    <property type="match status" value="1"/>
</dbReference>
<sequence length="424" mass="47167">EETMDIDCETVAEASTQGTYRRAVALISYSNIDSIFNQLLHGQETQSLDGKPRRVRLNSRVISGAVGDGRPANLSRAVNFTLRHRQKKKSKEEAFCVHWKYESGKGTWTQKGCKVLRTDGTQTTCSCNQMSSFAILMASTAIEEDYLLTVITYVGLSLSLVCLLLAILTFLLCRPIQNVTTSIHLQLCLCLFLADLIFLFRPQVACAIIAGLLHFLYLACFTWMLLEGLHLFLMARNLKVVNYSSASRFKQRYMCPFGYGFPALLVVISAIVNPGGYGTDHHCWLSPERGFVWSFLGPVCAIILVAPSLCVGVFVTVSLRLPLSRLLTFKAIAQLFILGCTWIIGLFQFGPLATVMAYLFTIVNSLQGVVIFLVHCLLNRQVPSRPFCPVHRRQLPTTGLENKTGDAHMGKTSQTLCTQCWGLN</sequence>
<dbReference type="Ensembl" id="ENSSPUT00000009675.1">
    <property type="protein sequence ID" value="ENSSPUP00000009063.1"/>
    <property type="gene ID" value="ENSSPUG00000007038.1"/>
</dbReference>
<dbReference type="InterPro" id="IPR000203">
    <property type="entry name" value="GPS"/>
</dbReference>
<dbReference type="PANTHER" id="PTHR12011:SF455">
    <property type="entry name" value="ADHESION G PROTEIN-COUPLED RECEPTOR E3"/>
    <property type="match status" value="1"/>
</dbReference>
<dbReference type="Pfam" id="PF00002">
    <property type="entry name" value="7tm_2"/>
    <property type="match status" value="1"/>
</dbReference>
<proteinExistence type="inferred from homology"/>
<feature type="domain" description="G-protein coupled receptors family 2 profile 2" evidence="15">
    <location>
        <begin position="148"/>
        <end position="379"/>
    </location>
</feature>
<evidence type="ECO:0000256" key="12">
    <source>
        <dbReference type="ARBA" id="ARBA00023180"/>
    </source>
</evidence>
<dbReference type="SMART" id="SM00303">
    <property type="entry name" value="GPS"/>
    <property type="match status" value="1"/>
</dbReference>
<dbReference type="GO" id="GO:0004930">
    <property type="term" value="F:G protein-coupled receptor activity"/>
    <property type="evidence" value="ECO:0007669"/>
    <property type="project" value="InterPro"/>
</dbReference>
<dbReference type="InterPro" id="IPR017981">
    <property type="entry name" value="GPCR_2-like_7TM"/>
</dbReference>
<evidence type="ECO:0000256" key="8">
    <source>
        <dbReference type="ARBA" id="ARBA00022837"/>
    </source>
</evidence>
<comment type="similarity">
    <text evidence="2">Belongs to the G-protein coupled receptor 2 family. Adhesion G-protein coupled receptor (ADGR) subfamily.</text>
</comment>
<reference evidence="16" key="1">
    <citation type="submission" date="2025-08" db="UniProtKB">
        <authorList>
            <consortium name="Ensembl"/>
        </authorList>
    </citation>
    <scope>IDENTIFICATION</scope>
</reference>
<reference evidence="16" key="2">
    <citation type="submission" date="2025-09" db="UniProtKB">
        <authorList>
            <consortium name="Ensembl"/>
        </authorList>
    </citation>
    <scope>IDENTIFICATION</scope>
</reference>
<dbReference type="GO" id="GO:0007189">
    <property type="term" value="P:adenylate cyclase-activating G protein-coupled receptor signaling pathway"/>
    <property type="evidence" value="ECO:0007669"/>
    <property type="project" value="TreeGrafter"/>
</dbReference>
<keyword evidence="3" id="KW-1003">Cell membrane</keyword>
<keyword evidence="7" id="KW-0677">Repeat</keyword>
<dbReference type="Gene3D" id="1.20.1070.10">
    <property type="entry name" value="Rhodopsin 7-helix transmembrane proteins"/>
    <property type="match status" value="1"/>
</dbReference>
<evidence type="ECO:0000256" key="13">
    <source>
        <dbReference type="SAM" id="Phobius"/>
    </source>
</evidence>
<evidence type="ECO:0000256" key="3">
    <source>
        <dbReference type="ARBA" id="ARBA00022475"/>
    </source>
</evidence>
<dbReference type="Pfam" id="PF01825">
    <property type="entry name" value="GPS"/>
    <property type="match status" value="1"/>
</dbReference>
<evidence type="ECO:0000256" key="10">
    <source>
        <dbReference type="ARBA" id="ARBA00023136"/>
    </source>
</evidence>
<feature type="transmembrane region" description="Helical" evidence="13">
    <location>
        <begin position="207"/>
        <end position="233"/>
    </location>
</feature>
<evidence type="ECO:0000256" key="7">
    <source>
        <dbReference type="ARBA" id="ARBA00022737"/>
    </source>
</evidence>
<keyword evidence="8" id="KW-0106">Calcium</keyword>
<dbReference type="Gene3D" id="2.60.220.50">
    <property type="match status" value="1"/>
</dbReference>
<dbReference type="InterPro" id="IPR046338">
    <property type="entry name" value="GAIN_dom_sf"/>
</dbReference>
<feature type="transmembrane region" description="Helical" evidence="13">
    <location>
        <begin position="183"/>
        <end position="201"/>
    </location>
</feature>
<keyword evidence="6" id="KW-0732">Signal</keyword>
<dbReference type="GeneTree" id="ENSGT00940000162163"/>
<feature type="transmembrane region" description="Helical" evidence="13">
    <location>
        <begin position="292"/>
        <end position="319"/>
    </location>
</feature>
<dbReference type="GO" id="GO:0005886">
    <property type="term" value="C:plasma membrane"/>
    <property type="evidence" value="ECO:0007669"/>
    <property type="project" value="UniProtKB-SubCell"/>
</dbReference>
<evidence type="ECO:0000259" key="14">
    <source>
        <dbReference type="PROSITE" id="PS50221"/>
    </source>
</evidence>
<dbReference type="PROSITE" id="PS00650">
    <property type="entry name" value="G_PROTEIN_RECEP_F2_2"/>
    <property type="match status" value="1"/>
</dbReference>
<evidence type="ECO:0000256" key="2">
    <source>
        <dbReference type="ARBA" id="ARBA00007343"/>
    </source>
</evidence>
<keyword evidence="9 13" id="KW-1133">Transmembrane helix</keyword>
<dbReference type="InterPro" id="IPR000832">
    <property type="entry name" value="GPCR_2_secretin-like"/>
</dbReference>
<keyword evidence="12" id="KW-0325">Glycoprotein</keyword>
<keyword evidence="17" id="KW-1185">Reference proteome</keyword>
<evidence type="ECO:0000256" key="6">
    <source>
        <dbReference type="ARBA" id="ARBA00022729"/>
    </source>
</evidence>
<feature type="transmembrane region" description="Helical" evidence="13">
    <location>
        <begin position="253"/>
        <end position="272"/>
    </location>
</feature>
<dbReference type="InterPro" id="IPR001740">
    <property type="entry name" value="GPCR_2_EMR1-like_rcpt"/>
</dbReference>
<keyword evidence="5 13" id="KW-0812">Transmembrane</keyword>
<dbReference type="AlphaFoldDB" id="A0A8D0L5H7"/>
<keyword evidence="4" id="KW-0245">EGF-like domain</keyword>
<dbReference type="PRINTS" id="PR01128">
    <property type="entry name" value="EMR1HORMONER"/>
</dbReference>
<evidence type="ECO:0000313" key="17">
    <source>
        <dbReference type="Proteomes" id="UP000694392"/>
    </source>
</evidence>
<dbReference type="InterPro" id="IPR017983">
    <property type="entry name" value="GPCR_2_secretin-like_CS"/>
</dbReference>
<keyword evidence="10 13" id="KW-0472">Membrane</keyword>
<accession>A0A8D0L5H7</accession>
<evidence type="ECO:0000256" key="1">
    <source>
        <dbReference type="ARBA" id="ARBA00004651"/>
    </source>
</evidence>
<keyword evidence="11" id="KW-1015">Disulfide bond</keyword>
<dbReference type="FunFam" id="1.20.1070.10:FF:000054">
    <property type="entry name" value="Adhesion G protein-coupled receptor E3"/>
    <property type="match status" value="1"/>
</dbReference>
<protein>
    <submittedName>
        <fullName evidence="16">Uncharacterized protein</fullName>
    </submittedName>
</protein>
<evidence type="ECO:0000256" key="11">
    <source>
        <dbReference type="ARBA" id="ARBA00023157"/>
    </source>
</evidence>
<name>A0A8D0L5H7_SPHPU</name>
<evidence type="ECO:0000259" key="15">
    <source>
        <dbReference type="PROSITE" id="PS50261"/>
    </source>
</evidence>